<evidence type="ECO:0000313" key="1">
    <source>
        <dbReference type="EMBL" id="EEG26966.1"/>
    </source>
</evidence>
<protein>
    <submittedName>
        <fullName evidence="1">Uncharacterized protein</fullName>
    </submittedName>
</protein>
<name>C0E332_9CORY</name>
<sequence>MSTGAKTGFICGNSGSSTIYHPNLGAINQYITDYFFLIPCTRHSDL</sequence>
<dbReference type="HOGENOM" id="CLU_3182618_0_0_11"/>
<dbReference type="AlphaFoldDB" id="C0E332"/>
<dbReference type="EMBL" id="ACEB01000021">
    <property type="protein sequence ID" value="EEG26966.1"/>
    <property type="molecule type" value="Genomic_DNA"/>
</dbReference>
<reference evidence="1 2" key="1">
    <citation type="submission" date="2009-01" db="EMBL/GenBank/DDBJ databases">
        <authorList>
            <person name="Fulton L."/>
            <person name="Clifton S."/>
            <person name="Chinwalla A.T."/>
            <person name="Mitreva M."/>
            <person name="Sodergren E."/>
            <person name="Weinstock G."/>
            <person name="Clifton S."/>
            <person name="Dooling D.J."/>
            <person name="Fulton B."/>
            <person name="Minx P."/>
            <person name="Pepin K.H."/>
            <person name="Johnson M."/>
            <person name="Bhonagiri V."/>
            <person name="Nash W.E."/>
            <person name="Mardis E.R."/>
            <person name="Wilson R.K."/>
        </authorList>
    </citation>
    <scope>NUCLEOTIDE SEQUENCE [LARGE SCALE GENOMIC DNA]</scope>
    <source>
        <strain evidence="1 2">ATCC 33806</strain>
    </source>
</reference>
<evidence type="ECO:0000313" key="2">
    <source>
        <dbReference type="Proteomes" id="UP000006247"/>
    </source>
</evidence>
<comment type="caution">
    <text evidence="1">The sequence shown here is derived from an EMBL/GenBank/DDBJ whole genome shotgun (WGS) entry which is preliminary data.</text>
</comment>
<gene>
    <name evidence="1" type="ORF">CORMATOL_01394</name>
</gene>
<proteinExistence type="predicted"/>
<dbReference type="Proteomes" id="UP000006247">
    <property type="component" value="Unassembled WGS sequence"/>
</dbReference>
<accession>C0E332</accession>
<organism evidence="1 2">
    <name type="scientific">Corynebacterium matruchotii ATCC 33806</name>
    <dbReference type="NCBI Taxonomy" id="566549"/>
    <lineage>
        <taxon>Bacteria</taxon>
        <taxon>Bacillati</taxon>
        <taxon>Actinomycetota</taxon>
        <taxon>Actinomycetes</taxon>
        <taxon>Mycobacteriales</taxon>
        <taxon>Corynebacteriaceae</taxon>
        <taxon>Corynebacterium</taxon>
    </lineage>
</organism>